<organism evidence="1 2">
    <name type="scientific">Moritella yayanosii</name>
    <dbReference type="NCBI Taxonomy" id="69539"/>
    <lineage>
        <taxon>Bacteria</taxon>
        <taxon>Pseudomonadati</taxon>
        <taxon>Pseudomonadota</taxon>
        <taxon>Gammaproteobacteria</taxon>
        <taxon>Alteromonadales</taxon>
        <taxon>Moritellaceae</taxon>
        <taxon>Moritella</taxon>
    </lineage>
</organism>
<dbReference type="KEGG" id="mya:MORIYA_1041"/>
<evidence type="ECO:0000313" key="2">
    <source>
        <dbReference type="Proteomes" id="UP000250163"/>
    </source>
</evidence>
<accession>A0A330LLK1</accession>
<name>A0A330LLK1_9GAMM</name>
<dbReference type="AlphaFoldDB" id="A0A330LLK1"/>
<evidence type="ECO:0000313" key="1">
    <source>
        <dbReference type="EMBL" id="SQD77519.1"/>
    </source>
</evidence>
<proteinExistence type="predicted"/>
<sequence length="39" mass="4328">MNAALNDIVDFIKVMPPFNLLNAQDCHLIAKRASIGYLP</sequence>
<dbReference type="EMBL" id="LS483250">
    <property type="protein sequence ID" value="SQD77519.1"/>
    <property type="molecule type" value="Genomic_DNA"/>
</dbReference>
<protein>
    <submittedName>
        <fullName evidence="1">Uncharacterized protein</fullName>
    </submittedName>
</protein>
<gene>
    <name evidence="1" type="ORF">MORIYA_1041</name>
</gene>
<dbReference type="Proteomes" id="UP000250163">
    <property type="component" value="Chromosome MORIYA"/>
</dbReference>
<reference evidence="2" key="1">
    <citation type="submission" date="2018-05" db="EMBL/GenBank/DDBJ databases">
        <authorList>
            <person name="Cea G.-C."/>
            <person name="William W."/>
        </authorList>
    </citation>
    <scope>NUCLEOTIDE SEQUENCE [LARGE SCALE GENOMIC DNA]</scope>
    <source>
        <strain evidence="2">DB21MT 5</strain>
    </source>
</reference>
<keyword evidence="2" id="KW-1185">Reference proteome</keyword>